<proteinExistence type="predicted"/>
<dbReference type="EMBL" id="LGSI01000068">
    <property type="protein sequence ID" value="OCR22259.1"/>
    <property type="molecule type" value="Genomic_DNA"/>
</dbReference>
<dbReference type="Proteomes" id="UP000093104">
    <property type="component" value="Unassembled WGS sequence"/>
</dbReference>
<accession>A0A1C7YYC4</accession>
<evidence type="ECO:0000313" key="2">
    <source>
        <dbReference type="Proteomes" id="UP000093104"/>
    </source>
</evidence>
<gene>
    <name evidence="1" type="ORF">AFK24_24385</name>
</gene>
<evidence type="ECO:0000313" key="1">
    <source>
        <dbReference type="EMBL" id="OCR22259.1"/>
    </source>
</evidence>
<sequence length="100" mass="10742">MGGSDALGSDQTGIAQYTKVMGHAGLGSSPVQLTTTGVDDLAEVANDFKAHGITQGIEDPFEAEITDWRMFEWSHGRIIHKGLPDSHCSNSIEQTNLQLT</sequence>
<comment type="caution">
    <text evidence="1">The sequence shown here is derived from an EMBL/GenBank/DDBJ whole genome shotgun (WGS) entry which is preliminary data.</text>
</comment>
<name>A0A1C7YYC4_PSESX</name>
<organism evidence="1 2">
    <name type="scientific">Pseudomonas syringae</name>
    <dbReference type="NCBI Taxonomy" id="317"/>
    <lineage>
        <taxon>Bacteria</taxon>
        <taxon>Pseudomonadati</taxon>
        <taxon>Pseudomonadota</taxon>
        <taxon>Gammaproteobacteria</taxon>
        <taxon>Pseudomonadales</taxon>
        <taxon>Pseudomonadaceae</taxon>
        <taxon>Pseudomonas</taxon>
    </lineage>
</organism>
<protein>
    <submittedName>
        <fullName evidence="1">Uncharacterized protein</fullName>
    </submittedName>
</protein>
<dbReference type="AlphaFoldDB" id="A0A1C7YYC4"/>
<reference evidence="1 2" key="1">
    <citation type="submission" date="2015-07" db="EMBL/GenBank/DDBJ databases">
        <title>Draft genome sequence of a diazotrophic, plant growth-promoting rhizobacterium of the Pseudomonas syringae complex.</title>
        <authorList>
            <person name="Patten C.L."/>
            <person name="Jeong H."/>
        </authorList>
    </citation>
    <scope>NUCLEOTIDE SEQUENCE [LARGE SCALE GENOMIC DNA]</scope>
    <source>
        <strain evidence="1 2">GR12-2</strain>
    </source>
</reference>